<dbReference type="SUPFAM" id="SSF143990">
    <property type="entry name" value="YbiA-like"/>
    <property type="match status" value="1"/>
</dbReference>
<dbReference type="CDD" id="cd15457">
    <property type="entry name" value="NADAR"/>
    <property type="match status" value="1"/>
</dbReference>
<feature type="compositionally biased region" description="Low complexity" evidence="1">
    <location>
        <begin position="7"/>
        <end position="30"/>
    </location>
</feature>
<dbReference type="STRING" id="1448308.A0A2T2P2P7"/>
<feature type="domain" description="NADAR" evidence="2">
    <location>
        <begin position="57"/>
        <end position="211"/>
    </location>
</feature>
<keyword evidence="4" id="KW-1185">Reference proteome</keyword>
<organism evidence="3 4">
    <name type="scientific">Corynespora cassiicola Philippines</name>
    <dbReference type="NCBI Taxonomy" id="1448308"/>
    <lineage>
        <taxon>Eukaryota</taxon>
        <taxon>Fungi</taxon>
        <taxon>Dikarya</taxon>
        <taxon>Ascomycota</taxon>
        <taxon>Pezizomycotina</taxon>
        <taxon>Dothideomycetes</taxon>
        <taxon>Pleosporomycetidae</taxon>
        <taxon>Pleosporales</taxon>
        <taxon>Corynesporascaceae</taxon>
        <taxon>Corynespora</taxon>
    </lineage>
</organism>
<dbReference type="Proteomes" id="UP000240883">
    <property type="component" value="Unassembled WGS sequence"/>
</dbReference>
<sequence>MPKAPRTTRSSARNEASSASSKKTTTTVTTKAEDSVSNQAEATLEPSTDGKNDQPAYFWKPTQGNGYLGQWYWTPFTHEGEEYVTAEMWMMVGKARLFGDEDIAREMLETTDPKRHKALGRQVRRFDAEVWDKNKRDIVTRGNYLKFTISEDAEKLRGMLLATGERELVEASPMDRIWGIGFAEKNAGKSRARWGKNLLGKCLEEVRAMLREEKDKVEGDGEGGAEKDKNAAEE</sequence>
<dbReference type="NCBIfam" id="TIGR02464">
    <property type="entry name" value="ribofla_fusion"/>
    <property type="match status" value="1"/>
</dbReference>
<protein>
    <submittedName>
        <fullName evidence="3">DUF1768-domain-containing protein</fullName>
    </submittedName>
</protein>
<evidence type="ECO:0000256" key="1">
    <source>
        <dbReference type="SAM" id="MobiDB-lite"/>
    </source>
</evidence>
<evidence type="ECO:0000313" key="4">
    <source>
        <dbReference type="Proteomes" id="UP000240883"/>
    </source>
</evidence>
<accession>A0A2T2P2P7</accession>
<gene>
    <name evidence="3" type="ORF">BS50DRAFT_569509</name>
</gene>
<dbReference type="Gene3D" id="1.10.357.40">
    <property type="entry name" value="YbiA-like"/>
    <property type="match status" value="1"/>
</dbReference>
<proteinExistence type="predicted"/>
<dbReference type="InterPro" id="IPR037238">
    <property type="entry name" value="YbiA-like_sf"/>
</dbReference>
<evidence type="ECO:0000259" key="2">
    <source>
        <dbReference type="Pfam" id="PF08719"/>
    </source>
</evidence>
<dbReference type="EMBL" id="KZ678130">
    <property type="protein sequence ID" value="PSN71909.1"/>
    <property type="molecule type" value="Genomic_DNA"/>
</dbReference>
<feature type="region of interest" description="Disordered" evidence="1">
    <location>
        <begin position="1"/>
        <end position="56"/>
    </location>
</feature>
<dbReference type="Pfam" id="PF08719">
    <property type="entry name" value="NADAR"/>
    <property type="match status" value="1"/>
</dbReference>
<feature type="region of interest" description="Disordered" evidence="1">
    <location>
        <begin position="213"/>
        <end position="234"/>
    </location>
</feature>
<name>A0A2T2P2P7_CORCC</name>
<dbReference type="OrthoDB" id="206452at2759"/>
<dbReference type="InterPro" id="IPR012816">
    <property type="entry name" value="NADAR"/>
</dbReference>
<evidence type="ECO:0000313" key="3">
    <source>
        <dbReference type="EMBL" id="PSN71909.1"/>
    </source>
</evidence>
<reference evidence="3 4" key="1">
    <citation type="journal article" date="2018" name="Front. Microbiol.">
        <title>Genome-Wide Analysis of Corynespora cassiicola Leaf Fall Disease Putative Effectors.</title>
        <authorList>
            <person name="Lopez D."/>
            <person name="Ribeiro S."/>
            <person name="Label P."/>
            <person name="Fumanal B."/>
            <person name="Venisse J.S."/>
            <person name="Kohler A."/>
            <person name="de Oliveira R.R."/>
            <person name="Labutti K."/>
            <person name="Lipzen A."/>
            <person name="Lail K."/>
            <person name="Bauer D."/>
            <person name="Ohm R.A."/>
            <person name="Barry K.W."/>
            <person name="Spatafora J."/>
            <person name="Grigoriev I.V."/>
            <person name="Martin F.M."/>
            <person name="Pujade-Renaud V."/>
        </authorList>
    </citation>
    <scope>NUCLEOTIDE SEQUENCE [LARGE SCALE GENOMIC DNA]</scope>
    <source>
        <strain evidence="3 4">Philippines</strain>
    </source>
</reference>
<dbReference type="AlphaFoldDB" id="A0A2T2P2P7"/>